<dbReference type="EMBL" id="JAACJM010000113">
    <property type="protein sequence ID" value="KAF5345278.1"/>
    <property type="molecule type" value="Genomic_DNA"/>
</dbReference>
<dbReference type="SUPFAM" id="SSF53223">
    <property type="entry name" value="Aminoacid dehydrogenase-like, N-terminal domain"/>
    <property type="match status" value="1"/>
</dbReference>
<protein>
    <recommendedName>
        <fullName evidence="1">Shikimate dehydrogenase substrate binding N-terminal domain-containing protein</fullName>
    </recommendedName>
</protein>
<accession>A0A8H5CQN2</accession>
<keyword evidence="3" id="KW-1185">Reference proteome</keyword>
<dbReference type="InterPro" id="IPR036291">
    <property type="entry name" value="NAD(P)-bd_dom_sf"/>
</dbReference>
<dbReference type="Gene3D" id="3.40.50.720">
    <property type="entry name" value="NAD(P)-binding Rossmann-like Domain"/>
    <property type="match status" value="1"/>
</dbReference>
<dbReference type="Gene3D" id="3.40.50.10860">
    <property type="entry name" value="Leucine Dehydrogenase, chain A, domain 1"/>
    <property type="match status" value="1"/>
</dbReference>
<dbReference type="InterPro" id="IPR046346">
    <property type="entry name" value="Aminoacid_DH-like_N_sf"/>
</dbReference>
<sequence length="389" mass="42204">MRLDEWSEWLLFALNMGNTTSSSTGSPDGNDFRLFGYPLAHSASPAFHNEIFAAMGTSKHYSIYSTSKVIPKMLTEIRSEKFGGAAVTMPLKSAVIPYIDAITPESRATGAVNTLVKVPNANGSVSIVGTNTDILGVKNSLLKYLRQQHPQTPISNSSRYPEGLGGAGVVFGGGATTRSAVYALHTMGLHPIYLINRDVNEVEQVRQNFPDLVDKGSLIHLDTPTRVEELLAQPDSPKILMIVGAIPAIPPKTKEERMVYTTASHILTIPYEPPVLLEGAEDSLPIPTKRLFLEMAYKPRITPMLQVAIAHGWQPIVGTEAMLEQGYAQQRMWLKGDPSAVTGSDPTILGPEVIKRAEMLIAGMGDIIATEPEIDRAANIDAAPIPKRN</sequence>
<dbReference type="OrthoDB" id="204377at2759"/>
<dbReference type="PANTHER" id="PTHR21089">
    <property type="entry name" value="SHIKIMATE DEHYDROGENASE"/>
    <property type="match status" value="1"/>
</dbReference>
<dbReference type="InterPro" id="IPR022893">
    <property type="entry name" value="Shikimate_DH_fam"/>
</dbReference>
<dbReference type="GO" id="GO:0004764">
    <property type="term" value="F:shikimate 3-dehydrogenase (NADP+) activity"/>
    <property type="evidence" value="ECO:0007669"/>
    <property type="project" value="InterPro"/>
</dbReference>
<evidence type="ECO:0000259" key="1">
    <source>
        <dbReference type="Pfam" id="PF08501"/>
    </source>
</evidence>
<proteinExistence type="predicted"/>
<dbReference type="PANTHER" id="PTHR21089:SF1">
    <property type="entry name" value="BIFUNCTIONAL 3-DEHYDROQUINATE DEHYDRATASE_SHIKIMATE DEHYDROGENASE, CHLOROPLASTIC"/>
    <property type="match status" value="1"/>
</dbReference>
<name>A0A8H5CQN2_9AGAR</name>
<dbReference type="GO" id="GO:0019632">
    <property type="term" value="P:shikimate metabolic process"/>
    <property type="evidence" value="ECO:0007669"/>
    <property type="project" value="TreeGrafter"/>
</dbReference>
<dbReference type="Proteomes" id="UP000559256">
    <property type="component" value="Unassembled WGS sequence"/>
</dbReference>
<dbReference type="Pfam" id="PF08501">
    <property type="entry name" value="Shikimate_dh_N"/>
    <property type="match status" value="1"/>
</dbReference>
<reference evidence="2 3" key="1">
    <citation type="journal article" date="2020" name="ISME J.">
        <title>Uncovering the hidden diversity of litter-decomposition mechanisms in mushroom-forming fungi.</title>
        <authorList>
            <person name="Floudas D."/>
            <person name="Bentzer J."/>
            <person name="Ahren D."/>
            <person name="Johansson T."/>
            <person name="Persson P."/>
            <person name="Tunlid A."/>
        </authorList>
    </citation>
    <scope>NUCLEOTIDE SEQUENCE [LARGE SCALE GENOMIC DNA]</scope>
    <source>
        <strain evidence="2 3">CBS 291.85</strain>
    </source>
</reference>
<dbReference type="InterPro" id="IPR013708">
    <property type="entry name" value="Shikimate_DH-bd_N"/>
</dbReference>
<evidence type="ECO:0000313" key="2">
    <source>
        <dbReference type="EMBL" id="KAF5345278.1"/>
    </source>
</evidence>
<dbReference type="GO" id="GO:0009423">
    <property type="term" value="P:chorismate biosynthetic process"/>
    <property type="evidence" value="ECO:0007669"/>
    <property type="project" value="TreeGrafter"/>
</dbReference>
<organism evidence="2 3">
    <name type="scientific">Tetrapyrgos nigripes</name>
    <dbReference type="NCBI Taxonomy" id="182062"/>
    <lineage>
        <taxon>Eukaryota</taxon>
        <taxon>Fungi</taxon>
        <taxon>Dikarya</taxon>
        <taxon>Basidiomycota</taxon>
        <taxon>Agaricomycotina</taxon>
        <taxon>Agaricomycetes</taxon>
        <taxon>Agaricomycetidae</taxon>
        <taxon>Agaricales</taxon>
        <taxon>Marasmiineae</taxon>
        <taxon>Marasmiaceae</taxon>
        <taxon>Tetrapyrgos</taxon>
    </lineage>
</organism>
<dbReference type="SUPFAM" id="SSF51735">
    <property type="entry name" value="NAD(P)-binding Rossmann-fold domains"/>
    <property type="match status" value="1"/>
</dbReference>
<dbReference type="AlphaFoldDB" id="A0A8H5CQN2"/>
<comment type="caution">
    <text evidence="2">The sequence shown here is derived from an EMBL/GenBank/DDBJ whole genome shotgun (WGS) entry which is preliminary data.</text>
</comment>
<feature type="domain" description="Shikimate dehydrogenase substrate binding N-terminal" evidence="1">
    <location>
        <begin position="34"/>
        <end position="115"/>
    </location>
</feature>
<gene>
    <name evidence="2" type="ORF">D9758_008436</name>
</gene>
<evidence type="ECO:0000313" key="3">
    <source>
        <dbReference type="Proteomes" id="UP000559256"/>
    </source>
</evidence>